<sequence length="165" mass="17773">MSASRALPRTAVLARRLAAQPGGIGILARRYYHTRRRPLTAAEVLEGAGGPSTSEDGGSSAMTRRLEEAIDGAMARMSEPDWAPFRPGTSYYAPPRPAGAALGLLALVKQARRMDPMPPRALSGDEARAVDYASRGYPCSTYFIDGHFPDEVERSIQDAIPAENE</sequence>
<name>A0A6G1CUM6_9ORYZ</name>
<dbReference type="OrthoDB" id="685816at2759"/>
<dbReference type="PANTHER" id="PTHR33972:SF3">
    <property type="entry name" value="OS06G0661500 PROTEIN"/>
    <property type="match status" value="1"/>
</dbReference>
<organism evidence="2 3">
    <name type="scientific">Oryza meyeriana var. granulata</name>
    <dbReference type="NCBI Taxonomy" id="110450"/>
    <lineage>
        <taxon>Eukaryota</taxon>
        <taxon>Viridiplantae</taxon>
        <taxon>Streptophyta</taxon>
        <taxon>Embryophyta</taxon>
        <taxon>Tracheophyta</taxon>
        <taxon>Spermatophyta</taxon>
        <taxon>Magnoliopsida</taxon>
        <taxon>Liliopsida</taxon>
        <taxon>Poales</taxon>
        <taxon>Poaceae</taxon>
        <taxon>BOP clade</taxon>
        <taxon>Oryzoideae</taxon>
        <taxon>Oryzeae</taxon>
        <taxon>Oryzinae</taxon>
        <taxon>Oryza</taxon>
        <taxon>Oryza meyeriana</taxon>
    </lineage>
</organism>
<evidence type="ECO:0000313" key="2">
    <source>
        <dbReference type="EMBL" id="KAF0904168.1"/>
    </source>
</evidence>
<proteinExistence type="predicted"/>
<dbReference type="PANTHER" id="PTHR33972">
    <property type="entry name" value="EXPRESSED PROTEIN"/>
    <property type="match status" value="1"/>
</dbReference>
<dbReference type="Proteomes" id="UP000479710">
    <property type="component" value="Unassembled WGS sequence"/>
</dbReference>
<dbReference type="AlphaFoldDB" id="A0A6G1CUM6"/>
<reference evidence="2 3" key="1">
    <citation type="submission" date="2019-11" db="EMBL/GenBank/DDBJ databases">
        <title>Whole genome sequence of Oryza granulata.</title>
        <authorList>
            <person name="Li W."/>
        </authorList>
    </citation>
    <scope>NUCLEOTIDE SEQUENCE [LARGE SCALE GENOMIC DNA]</scope>
    <source>
        <strain evidence="3">cv. Menghai</strain>
        <tissue evidence="2">Leaf</tissue>
    </source>
</reference>
<evidence type="ECO:0000313" key="3">
    <source>
        <dbReference type="Proteomes" id="UP000479710"/>
    </source>
</evidence>
<keyword evidence="3" id="KW-1185">Reference proteome</keyword>
<accession>A0A6G1CUM6</accession>
<evidence type="ECO:0000256" key="1">
    <source>
        <dbReference type="SAM" id="MobiDB-lite"/>
    </source>
</evidence>
<dbReference type="EMBL" id="SPHZ02000008">
    <property type="protein sequence ID" value="KAF0904168.1"/>
    <property type="molecule type" value="Genomic_DNA"/>
</dbReference>
<feature type="compositionally biased region" description="Polar residues" evidence="1">
    <location>
        <begin position="51"/>
        <end position="62"/>
    </location>
</feature>
<protein>
    <submittedName>
        <fullName evidence="2">Uncharacterized protein</fullName>
    </submittedName>
</protein>
<gene>
    <name evidence="2" type="ORF">E2562_032547</name>
</gene>
<comment type="caution">
    <text evidence="2">The sequence shown here is derived from an EMBL/GenBank/DDBJ whole genome shotgun (WGS) entry which is preliminary data.</text>
</comment>
<feature type="region of interest" description="Disordered" evidence="1">
    <location>
        <begin position="43"/>
        <end position="62"/>
    </location>
</feature>